<sequence>MQRAHHDGLRARWRHGTPARPAGQDGLARIWPTRACPRHGQPVRIDPATRNAVDLSVEGVAFDRLHTGSRGLRPLAVPSGMKEHLPLGSPRPGGALAWSRAPRLGPGRPQNGRLSATSWDGAGLSGGQVRSRMCASDPRMAPA</sequence>
<evidence type="ECO:0000256" key="1">
    <source>
        <dbReference type="SAM" id="MobiDB-lite"/>
    </source>
</evidence>
<protein>
    <submittedName>
        <fullName evidence="2">Uncharacterized protein</fullName>
    </submittedName>
</protein>
<name>A0A367ZQR3_9BACT</name>
<reference evidence="2 3" key="1">
    <citation type="submission" date="2018-05" db="EMBL/GenBank/DDBJ databases">
        <title>A metagenomic window into the 2 km-deep terrestrial subsurface aquifer revealed taxonomically and functionally diverse microbial community comprising novel uncultured bacterial lineages.</title>
        <authorList>
            <person name="Kadnikov V.V."/>
            <person name="Mardanov A.V."/>
            <person name="Beletsky A.V."/>
            <person name="Banks D."/>
            <person name="Pimenov N.V."/>
            <person name="Frank Y.A."/>
            <person name="Karnachuk O.V."/>
            <person name="Ravin N.V."/>
        </authorList>
    </citation>
    <scope>NUCLEOTIDE SEQUENCE [LARGE SCALE GENOMIC DNA]</scope>
    <source>
        <strain evidence="2">BY5</strain>
    </source>
</reference>
<evidence type="ECO:0000313" key="3">
    <source>
        <dbReference type="Proteomes" id="UP000252355"/>
    </source>
</evidence>
<gene>
    <name evidence="2" type="ORF">OZSIB_3593</name>
</gene>
<organism evidence="2 3">
    <name type="scientific">Candidatus Ozemobacter sibiricus</name>
    <dbReference type="NCBI Taxonomy" id="2268124"/>
    <lineage>
        <taxon>Bacteria</taxon>
        <taxon>Candidatus Ozemobacteria</taxon>
        <taxon>Candidatus Ozemobacterales</taxon>
        <taxon>Candidatus Ozemobacteraceae</taxon>
        <taxon>Candidatus Ozemobacter</taxon>
    </lineage>
</organism>
<accession>A0A367ZQR3</accession>
<evidence type="ECO:0000313" key="2">
    <source>
        <dbReference type="EMBL" id="RCK80089.1"/>
    </source>
</evidence>
<dbReference type="AlphaFoldDB" id="A0A367ZQR3"/>
<dbReference type="Proteomes" id="UP000252355">
    <property type="component" value="Unassembled WGS sequence"/>
</dbReference>
<comment type="caution">
    <text evidence="2">The sequence shown here is derived from an EMBL/GenBank/DDBJ whole genome shotgun (WGS) entry which is preliminary data.</text>
</comment>
<dbReference type="EMBL" id="QOQW01000008">
    <property type="protein sequence ID" value="RCK80089.1"/>
    <property type="molecule type" value="Genomic_DNA"/>
</dbReference>
<proteinExistence type="predicted"/>
<feature type="region of interest" description="Disordered" evidence="1">
    <location>
        <begin position="1"/>
        <end position="26"/>
    </location>
</feature>
<feature type="compositionally biased region" description="Basic and acidic residues" evidence="1">
    <location>
        <begin position="1"/>
        <end position="10"/>
    </location>
</feature>
<feature type="region of interest" description="Disordered" evidence="1">
    <location>
        <begin position="70"/>
        <end position="143"/>
    </location>
</feature>